<accession>A0ABM1I5V7</accession>
<evidence type="ECO:0000313" key="10">
    <source>
        <dbReference type="RefSeq" id="XP_015175612.1"/>
    </source>
</evidence>
<feature type="domain" description="Ig-like" evidence="6">
    <location>
        <begin position="66"/>
        <end position="167"/>
    </location>
</feature>
<dbReference type="InterPro" id="IPR013783">
    <property type="entry name" value="Ig-like_fold"/>
</dbReference>
<feature type="domain" description="Ig-like" evidence="6">
    <location>
        <begin position="924"/>
        <end position="1005"/>
    </location>
</feature>
<feature type="compositionally biased region" description="Gly residues" evidence="4">
    <location>
        <begin position="122"/>
        <end position="132"/>
    </location>
</feature>
<organism evidence="7 8">
    <name type="scientific">Polistes dominula</name>
    <name type="common">European paper wasp</name>
    <name type="synonym">Vespa dominula</name>
    <dbReference type="NCBI Taxonomy" id="743375"/>
    <lineage>
        <taxon>Eukaryota</taxon>
        <taxon>Metazoa</taxon>
        <taxon>Ecdysozoa</taxon>
        <taxon>Arthropoda</taxon>
        <taxon>Hexapoda</taxon>
        <taxon>Insecta</taxon>
        <taxon>Pterygota</taxon>
        <taxon>Neoptera</taxon>
        <taxon>Endopterygota</taxon>
        <taxon>Hymenoptera</taxon>
        <taxon>Apocrita</taxon>
        <taxon>Aculeata</taxon>
        <taxon>Vespoidea</taxon>
        <taxon>Vespidae</taxon>
        <taxon>Polistinae</taxon>
        <taxon>Polistini</taxon>
        <taxon>Polistes</taxon>
    </lineage>
</organism>
<dbReference type="RefSeq" id="XP_015175603.1">
    <property type="nucleotide sequence ID" value="XM_015320117.1"/>
</dbReference>
<keyword evidence="5" id="KW-0812">Transmembrane</keyword>
<dbReference type="SMART" id="SM00408">
    <property type="entry name" value="IGc2"/>
    <property type="match status" value="6"/>
</dbReference>
<dbReference type="InterPro" id="IPR007110">
    <property type="entry name" value="Ig-like_dom"/>
</dbReference>
<evidence type="ECO:0000313" key="9">
    <source>
        <dbReference type="RefSeq" id="XP_015175603.1"/>
    </source>
</evidence>
<keyword evidence="2 5" id="KW-0472">Membrane</keyword>
<sequence length="1157" mass="128883">MAIMSLGLNFYRSPNVRRETPAETTATETFMMRIVFLTLGFFLLLTREVKGTTKAWLESEKYAEVGTEVLLPCILKASQCGALQSIDWYRAGTRIFAFNEGTGLMRRKDGDDDDGDGDGDGDGGGGVGGGGGYGSDDRLDMEYMLNSTTAYLKMIDVKLEDEGLYKCETVYSAGNLKCDNIQHVILNVTIKPVNVHVIDENTKNILSPDTTFGPIDEGSTISLTCESGEGRPVPTVQWFKGDQQLEAESTSTVDANGIGTGRSSLKMQVTRDELGDVFTCKVNSVALLEPITEDIKFDIHVRPLKMDLSGVVGHAVQGTKILLQCTVSSARPAANVTWYNGSEPLTTSNEKYELFETKIFENGNDSTSKTISYLAFTASEYDNGKTFSCIAENPVIRTKRLKPMKEEITIKVLYPPIIKMKPVNITVNETEDFTIFCDYEANPNTLIKVKWLQEDLELTLDEDEHYEGGSTENTALTVKNATATDMGSYKCILENSVGSTSSKESVNVSVLYKPVVEVISDPGTPVNEEERLNVSLSCSVLFGNPEILTAVRWYLDGDLLKELPDCTTNDTITSTLTEESSGICDIDPSKLLLEAVGRSFHGDYSCEGRNDAGWGPMSQSTSVTIYYKPGPATISYEPKRVVKGQQLSISCSVVDPGRPDIIGFKWFRDLYRLPDETNSILYVDIVDVKVAANFTCMGFNEAGVGYPATTSIDVLVAPTFIQALEKYQGFVYNSKNVSLVCWIECVPNCNVSWYRNGDPIDFETSDRYYLLNSHKPLDYENNHFASIQSNLTWNLTALPNGRLDHMDDDAKFTCKSSDNGIGIPIESTTQFHVEFPPENMTISKKIINVTVDTIPETVSCDAKAYPNATFRWFREGSNDTIIEGQILDLKTPIPRRSNGTYYCEASNQHGKLNISLVVNVQFKPECQIQRERLKDMDYISCSAIGNPEEIDFIWFIENDNETVDFKIQDGISYVLLDTSITKFRTYVCIANNSIGQSEPCVLDISGDVPWWYRMDGNLLLIAIIVSIIIILAIIIVCVVILIICRRKRKQMKYSNGNGNNNQANNMTETMGDSTTKTFYENLPFHGIQAPPNKAFSPGFSDLDYADVDYRSYGPINYKAASIALFQKQQAMERQQQNQKEQRRPQMYGLSDDNEELL</sequence>
<dbReference type="SUPFAM" id="SSF48726">
    <property type="entry name" value="Immunoglobulin"/>
    <property type="match status" value="8"/>
</dbReference>
<dbReference type="RefSeq" id="XP_015175594.1">
    <property type="nucleotide sequence ID" value="XM_015320108.1"/>
</dbReference>
<evidence type="ECO:0000259" key="6">
    <source>
        <dbReference type="PROSITE" id="PS50835"/>
    </source>
</evidence>
<keyword evidence="7" id="KW-1185">Reference proteome</keyword>
<dbReference type="Pfam" id="PF07679">
    <property type="entry name" value="I-set"/>
    <property type="match status" value="1"/>
</dbReference>
<feature type="domain" description="Ig-like" evidence="6">
    <location>
        <begin position="514"/>
        <end position="624"/>
    </location>
</feature>
<evidence type="ECO:0000256" key="1">
    <source>
        <dbReference type="ARBA" id="ARBA00004167"/>
    </source>
</evidence>
<feature type="compositionally biased region" description="Acidic residues" evidence="4">
    <location>
        <begin position="111"/>
        <end position="121"/>
    </location>
</feature>
<proteinExistence type="predicted"/>
<keyword evidence="3" id="KW-1015">Disulfide bond</keyword>
<dbReference type="Gene3D" id="2.60.40.10">
    <property type="entry name" value="Immunoglobulins"/>
    <property type="match status" value="9"/>
</dbReference>
<dbReference type="RefSeq" id="XP_015175612.1">
    <property type="nucleotide sequence ID" value="XM_015320126.1"/>
</dbReference>
<dbReference type="InterPro" id="IPR003599">
    <property type="entry name" value="Ig_sub"/>
</dbReference>
<feature type="domain" description="Ig-like" evidence="6">
    <location>
        <begin position="718"/>
        <end position="830"/>
    </location>
</feature>
<dbReference type="PROSITE" id="PS50835">
    <property type="entry name" value="IG_LIKE"/>
    <property type="match status" value="9"/>
</dbReference>
<dbReference type="InterPro" id="IPR013162">
    <property type="entry name" value="CD80_C2-set"/>
</dbReference>
<comment type="subcellular location">
    <subcellularLocation>
        <location evidence="1">Membrane</location>
        <topology evidence="1">Single-pass membrane protein</topology>
    </subcellularLocation>
</comment>
<feature type="transmembrane region" description="Helical" evidence="5">
    <location>
        <begin position="1018"/>
        <end position="1044"/>
    </location>
</feature>
<name>A0ABM1I5V7_POLDO</name>
<evidence type="ECO:0000256" key="5">
    <source>
        <dbReference type="SAM" id="Phobius"/>
    </source>
</evidence>
<feature type="domain" description="Ig-like" evidence="6">
    <location>
        <begin position="415"/>
        <end position="509"/>
    </location>
</feature>
<dbReference type="InterPro" id="IPR036179">
    <property type="entry name" value="Ig-like_dom_sf"/>
</dbReference>
<dbReference type="PANTHER" id="PTHR23278">
    <property type="entry name" value="SIDESTEP PROTEIN"/>
    <property type="match status" value="1"/>
</dbReference>
<gene>
    <name evidence="8 9 10" type="primary">LOC107065959</name>
</gene>
<dbReference type="InterPro" id="IPR013098">
    <property type="entry name" value="Ig_I-set"/>
</dbReference>
<feature type="domain" description="Ig-like" evidence="6">
    <location>
        <begin position="837"/>
        <end position="919"/>
    </location>
</feature>
<feature type="domain" description="Ig-like" evidence="6">
    <location>
        <begin position="303"/>
        <end position="409"/>
    </location>
</feature>
<feature type="domain" description="Ig-like" evidence="6">
    <location>
        <begin position="208"/>
        <end position="292"/>
    </location>
</feature>
<evidence type="ECO:0000313" key="7">
    <source>
        <dbReference type="Proteomes" id="UP000694924"/>
    </source>
</evidence>
<evidence type="ECO:0000313" key="8">
    <source>
        <dbReference type="RefSeq" id="XP_015175594.1"/>
    </source>
</evidence>
<protein>
    <submittedName>
        <fullName evidence="8 9">Titin isoform X1</fullName>
    </submittedName>
</protein>
<dbReference type="InterPro" id="IPR003598">
    <property type="entry name" value="Ig_sub2"/>
</dbReference>
<feature type="region of interest" description="Disordered" evidence="4">
    <location>
        <begin position="107"/>
        <end position="132"/>
    </location>
</feature>
<feature type="domain" description="Ig-like" evidence="6">
    <location>
        <begin position="629"/>
        <end position="713"/>
    </location>
</feature>
<keyword evidence="5" id="KW-1133">Transmembrane helix</keyword>
<dbReference type="Pfam" id="PF08205">
    <property type="entry name" value="C2-set_2"/>
    <property type="match status" value="2"/>
</dbReference>
<feature type="region of interest" description="Disordered" evidence="4">
    <location>
        <begin position="1131"/>
        <end position="1157"/>
    </location>
</feature>
<evidence type="ECO:0000256" key="3">
    <source>
        <dbReference type="ARBA" id="ARBA00023157"/>
    </source>
</evidence>
<dbReference type="SMART" id="SM00409">
    <property type="entry name" value="IG"/>
    <property type="match status" value="7"/>
</dbReference>
<reference evidence="8 9" key="1">
    <citation type="submission" date="2025-05" db="UniProtKB">
        <authorList>
            <consortium name="RefSeq"/>
        </authorList>
    </citation>
    <scope>IDENTIFICATION</scope>
    <source>
        <tissue evidence="8 9">Whole body</tissue>
    </source>
</reference>
<dbReference type="Proteomes" id="UP000694924">
    <property type="component" value="Unplaced"/>
</dbReference>
<evidence type="ECO:0000256" key="4">
    <source>
        <dbReference type="SAM" id="MobiDB-lite"/>
    </source>
</evidence>
<dbReference type="GeneID" id="107065959"/>
<dbReference type="PANTHER" id="PTHR23278:SF32">
    <property type="entry name" value="NEUROMUSCULIN, ISOFORM E"/>
    <property type="match status" value="1"/>
</dbReference>
<evidence type="ECO:0000256" key="2">
    <source>
        <dbReference type="ARBA" id="ARBA00023136"/>
    </source>
</evidence>